<feature type="domain" description="Prokaryotic glutathione synthetase ATP-binding" evidence="1">
    <location>
        <begin position="127"/>
        <end position="212"/>
    </location>
</feature>
<dbReference type="GO" id="GO:0005524">
    <property type="term" value="F:ATP binding"/>
    <property type="evidence" value="ECO:0007669"/>
    <property type="project" value="InterPro"/>
</dbReference>
<organism evidence="2 3">
    <name type="scientific">Neisseria brasiliensis</name>
    <dbReference type="NCBI Taxonomy" id="2666100"/>
    <lineage>
        <taxon>Bacteria</taxon>
        <taxon>Pseudomonadati</taxon>
        <taxon>Pseudomonadota</taxon>
        <taxon>Betaproteobacteria</taxon>
        <taxon>Neisseriales</taxon>
        <taxon>Neisseriaceae</taxon>
        <taxon>Neisseria</taxon>
    </lineage>
</organism>
<dbReference type="InterPro" id="IPR013815">
    <property type="entry name" value="ATP_grasp_subdomain_1"/>
</dbReference>
<dbReference type="Proteomes" id="UP000486297">
    <property type="component" value="Unassembled WGS sequence"/>
</dbReference>
<dbReference type="InterPro" id="IPR053191">
    <property type="entry name" value="DcsG_Biosynth_Enzyme"/>
</dbReference>
<dbReference type="Gene3D" id="3.30.1490.20">
    <property type="entry name" value="ATP-grasp fold, A domain"/>
    <property type="match status" value="1"/>
</dbReference>
<dbReference type="EMBL" id="WJXO01000001">
    <property type="protein sequence ID" value="MRN38104.1"/>
    <property type="molecule type" value="Genomic_DNA"/>
</dbReference>
<dbReference type="RefSeq" id="WP_095502637.1">
    <property type="nucleotide sequence ID" value="NZ_WJXO01000001.1"/>
</dbReference>
<dbReference type="Gene3D" id="3.30.470.20">
    <property type="entry name" value="ATP-grasp fold, B domain"/>
    <property type="match status" value="1"/>
</dbReference>
<proteinExistence type="predicted"/>
<evidence type="ECO:0000313" key="2">
    <source>
        <dbReference type="EMBL" id="MRN38104.1"/>
    </source>
</evidence>
<name>A0A7X2KYL6_9NEIS</name>
<dbReference type="InterPro" id="IPR004218">
    <property type="entry name" value="GSHS_ATP-bd"/>
</dbReference>
<evidence type="ECO:0000313" key="3">
    <source>
        <dbReference type="Proteomes" id="UP000486297"/>
    </source>
</evidence>
<dbReference type="AlphaFoldDB" id="A0A7X2KYL6"/>
<accession>A0A7X2KYL6</accession>
<sequence>MLTITTCRCYSEAPPNLIPLAQALQQRGIDTHFDTWQNAPQTPFILPLCAWDYADQPAAFAKWIDDAIGNGQHFLNPPELMRWNMDKRYLTDLAAQGINVIPTEFLPCDGQFGEAHRQALQDILSSKQWPEAVVKPAIGQSGKGVCKIRAGEALGEAWADSDISDGLMVQPYIRDIEQAGETSLVCINGRFSHAVRRQPPQGEWRANSAYGVAILPVNPPDFAVANAEAVLRTLPTMPLYARVDGTLIGDTFLLNELELIEPALYLHTCEPATARFAEAVAARIEAIQRGM</sequence>
<dbReference type="GO" id="GO:0004363">
    <property type="term" value="F:glutathione synthase activity"/>
    <property type="evidence" value="ECO:0007669"/>
    <property type="project" value="InterPro"/>
</dbReference>
<dbReference type="Pfam" id="PF02955">
    <property type="entry name" value="GSH-S_ATP"/>
    <property type="match status" value="1"/>
</dbReference>
<comment type="caution">
    <text evidence="2">The sequence shown here is derived from an EMBL/GenBank/DDBJ whole genome shotgun (WGS) entry which is preliminary data.</text>
</comment>
<evidence type="ECO:0000259" key="1">
    <source>
        <dbReference type="Pfam" id="PF02955"/>
    </source>
</evidence>
<keyword evidence="3" id="KW-1185">Reference proteome</keyword>
<reference evidence="2" key="1">
    <citation type="journal article" name="Emerg. Infect. Dis.">
        <title>Two cases of a newly characterized neisseria species.</title>
        <authorList>
            <person name="Mustapha M."/>
            <person name="Lemos A.P.S."/>
            <person name="Harrison L.H."/>
            <person name="Vantyne D."/>
            <person name="Sacchi C.T."/>
        </authorList>
    </citation>
    <scope>NUCLEOTIDE SEQUENCE</scope>
    <source>
        <strain evidence="2">N.95.16</strain>
    </source>
</reference>
<dbReference type="Gene3D" id="3.40.50.20">
    <property type="match status" value="1"/>
</dbReference>
<dbReference type="PANTHER" id="PTHR39217">
    <property type="match status" value="1"/>
</dbReference>
<gene>
    <name evidence="2" type="ORF">GJU80_06285</name>
</gene>
<dbReference type="SUPFAM" id="SSF56059">
    <property type="entry name" value="Glutathione synthetase ATP-binding domain-like"/>
    <property type="match status" value="1"/>
</dbReference>
<protein>
    <submittedName>
        <fullName evidence="2">Glutathione synthetase</fullName>
    </submittedName>
</protein>
<dbReference type="PANTHER" id="PTHR39217:SF1">
    <property type="entry name" value="GLUTATHIONE SYNTHETASE"/>
    <property type="match status" value="1"/>
</dbReference>